<dbReference type="InterPro" id="IPR036388">
    <property type="entry name" value="WH-like_DNA-bd_sf"/>
</dbReference>
<organism evidence="6 7">
    <name type="scientific">Conexibacter woesei (strain DSM 14684 / CCUG 47730 / CIP 108061 / JCM 11494 / NBRC 100937 / ID131577)</name>
    <dbReference type="NCBI Taxonomy" id="469383"/>
    <lineage>
        <taxon>Bacteria</taxon>
        <taxon>Bacillati</taxon>
        <taxon>Actinomycetota</taxon>
        <taxon>Thermoleophilia</taxon>
        <taxon>Solirubrobacterales</taxon>
        <taxon>Conexibacteraceae</taxon>
        <taxon>Conexibacter</taxon>
    </lineage>
</organism>
<dbReference type="InterPro" id="IPR036390">
    <property type="entry name" value="WH_DNA-bd_sf"/>
</dbReference>
<dbReference type="Pfam" id="PF01047">
    <property type="entry name" value="MarR"/>
    <property type="match status" value="1"/>
</dbReference>
<feature type="region of interest" description="Disordered" evidence="4">
    <location>
        <begin position="1"/>
        <end position="20"/>
    </location>
</feature>
<evidence type="ECO:0000256" key="4">
    <source>
        <dbReference type="SAM" id="MobiDB-lite"/>
    </source>
</evidence>
<evidence type="ECO:0000313" key="7">
    <source>
        <dbReference type="Proteomes" id="UP000008229"/>
    </source>
</evidence>
<dbReference type="PANTHER" id="PTHR39515">
    <property type="entry name" value="CONSERVED PROTEIN"/>
    <property type="match status" value="1"/>
</dbReference>
<dbReference type="GO" id="GO:0003700">
    <property type="term" value="F:DNA-binding transcription factor activity"/>
    <property type="evidence" value="ECO:0007669"/>
    <property type="project" value="InterPro"/>
</dbReference>
<reference evidence="6 7" key="1">
    <citation type="journal article" date="2010" name="Stand. Genomic Sci.">
        <title>Complete genome sequence of Conexibacter woesei type strain (ID131577).</title>
        <authorList>
            <person name="Pukall R."/>
            <person name="Lapidus A."/>
            <person name="Glavina Del Rio T."/>
            <person name="Copeland A."/>
            <person name="Tice H."/>
            <person name="Cheng J.-F."/>
            <person name="Lucas S."/>
            <person name="Chen F."/>
            <person name="Nolan M."/>
            <person name="Bruce D."/>
            <person name="Goodwin L."/>
            <person name="Pitluck S."/>
            <person name="Mavromatis K."/>
            <person name="Ivanova N."/>
            <person name="Ovchinnikova G."/>
            <person name="Pati A."/>
            <person name="Chen A."/>
            <person name="Palaniappan K."/>
            <person name="Land M."/>
            <person name="Hauser L."/>
            <person name="Chang Y.-J."/>
            <person name="Jeffries C.D."/>
            <person name="Chain P."/>
            <person name="Meincke L."/>
            <person name="Sims D."/>
            <person name="Brettin T."/>
            <person name="Detter J.C."/>
            <person name="Rohde M."/>
            <person name="Goeker M."/>
            <person name="Bristow J."/>
            <person name="Eisen J.A."/>
            <person name="Markowitz V."/>
            <person name="Kyrpides N.C."/>
            <person name="Klenk H.-P."/>
            <person name="Hugenholtz P."/>
        </authorList>
    </citation>
    <scope>NUCLEOTIDE SEQUENCE [LARGE SCALE GENOMIC DNA]</scope>
    <source>
        <strain evidence="7">DSM 14684 / CIP 108061 / JCM 11494 / NBRC 100937 / ID131577</strain>
    </source>
</reference>
<protein>
    <submittedName>
        <fullName evidence="6">Transcriptional regulator, MarR family</fullName>
    </submittedName>
</protein>
<dbReference type="OrthoDB" id="3215377at2"/>
<feature type="domain" description="HTH marR-type" evidence="5">
    <location>
        <begin position="15"/>
        <end position="151"/>
    </location>
</feature>
<reference evidence="7" key="2">
    <citation type="submission" date="2010-01" db="EMBL/GenBank/DDBJ databases">
        <title>The complete genome of Conexibacter woesei DSM 14684.</title>
        <authorList>
            <consortium name="US DOE Joint Genome Institute (JGI-PGF)"/>
            <person name="Lucas S."/>
            <person name="Copeland A."/>
            <person name="Lapidus A."/>
            <person name="Glavina del Rio T."/>
            <person name="Dalin E."/>
            <person name="Tice H."/>
            <person name="Bruce D."/>
            <person name="Goodwin L."/>
            <person name="Pitluck S."/>
            <person name="Kyrpides N."/>
            <person name="Mavromatis K."/>
            <person name="Ivanova N."/>
            <person name="Mikhailova N."/>
            <person name="Chertkov O."/>
            <person name="Brettin T."/>
            <person name="Detter J.C."/>
            <person name="Han C."/>
            <person name="Larimer F."/>
            <person name="Land M."/>
            <person name="Hauser L."/>
            <person name="Markowitz V."/>
            <person name="Cheng J.-F."/>
            <person name="Hugenholtz P."/>
            <person name="Woyke T."/>
            <person name="Wu D."/>
            <person name="Pukall R."/>
            <person name="Steenblock K."/>
            <person name="Schneider S."/>
            <person name="Klenk H.-P."/>
            <person name="Eisen J.A."/>
        </authorList>
    </citation>
    <scope>NUCLEOTIDE SEQUENCE [LARGE SCALE GENOMIC DNA]</scope>
    <source>
        <strain evidence="7">DSM 14684 / CIP 108061 / JCM 11494 / NBRC 100937 / ID131577</strain>
    </source>
</reference>
<dbReference type="Proteomes" id="UP000008229">
    <property type="component" value="Chromosome"/>
</dbReference>
<evidence type="ECO:0000256" key="3">
    <source>
        <dbReference type="ARBA" id="ARBA00023163"/>
    </source>
</evidence>
<keyword evidence="1" id="KW-0805">Transcription regulation</keyword>
<dbReference type="SUPFAM" id="SSF46785">
    <property type="entry name" value="Winged helix' DNA-binding domain"/>
    <property type="match status" value="1"/>
</dbReference>
<dbReference type="AlphaFoldDB" id="D3EZJ9"/>
<dbReference type="InterPro" id="IPR000835">
    <property type="entry name" value="HTH_MarR-typ"/>
</dbReference>
<proteinExistence type="predicted"/>
<dbReference type="GO" id="GO:0003677">
    <property type="term" value="F:DNA binding"/>
    <property type="evidence" value="ECO:0007669"/>
    <property type="project" value="UniProtKB-KW"/>
</dbReference>
<evidence type="ECO:0000256" key="1">
    <source>
        <dbReference type="ARBA" id="ARBA00023015"/>
    </source>
</evidence>
<accession>D3EZJ9</accession>
<evidence type="ECO:0000313" key="6">
    <source>
        <dbReference type="EMBL" id="ADB53837.1"/>
    </source>
</evidence>
<gene>
    <name evidence="6" type="ordered locus">Cwoe_5432</name>
</gene>
<evidence type="ECO:0000256" key="2">
    <source>
        <dbReference type="ARBA" id="ARBA00023125"/>
    </source>
</evidence>
<dbReference type="SMART" id="SM00347">
    <property type="entry name" value="HTH_MARR"/>
    <property type="match status" value="1"/>
</dbReference>
<name>D3EZJ9_CONWI</name>
<dbReference type="InterPro" id="IPR023187">
    <property type="entry name" value="Tscrpt_reg_MarR-type_CS"/>
</dbReference>
<keyword evidence="7" id="KW-1185">Reference proteome</keyword>
<sequence length="157" mass="17367">MATSETPRIPSPTSTPELATRLRMAVTRMARRLRQESGVGPEISPTLAAALASIERDGPLTPSALAEAERIQRPTATRIVAKLEERGLVSRASDPDDGRVSLVTVTREGRTLLKRIRSRKNEYLAKRLRTLEPEELTTLANAAEILERLLHERPAAR</sequence>
<dbReference type="EMBL" id="CP001854">
    <property type="protein sequence ID" value="ADB53837.1"/>
    <property type="molecule type" value="Genomic_DNA"/>
</dbReference>
<dbReference type="STRING" id="469383.Cwoe_5432"/>
<dbReference type="InterPro" id="IPR052526">
    <property type="entry name" value="HTH-type_Bedaq_tolerance"/>
</dbReference>
<dbReference type="KEGG" id="cwo:Cwoe_5432"/>
<feature type="compositionally biased region" description="Polar residues" evidence="4">
    <location>
        <begin position="1"/>
        <end position="17"/>
    </location>
</feature>
<keyword evidence="3" id="KW-0804">Transcription</keyword>
<dbReference type="PRINTS" id="PR00598">
    <property type="entry name" value="HTHMARR"/>
</dbReference>
<keyword evidence="2" id="KW-0238">DNA-binding</keyword>
<dbReference type="PROSITE" id="PS01117">
    <property type="entry name" value="HTH_MARR_1"/>
    <property type="match status" value="1"/>
</dbReference>
<dbReference type="PROSITE" id="PS50995">
    <property type="entry name" value="HTH_MARR_2"/>
    <property type="match status" value="1"/>
</dbReference>
<dbReference type="HOGENOM" id="CLU_083287_15_1_11"/>
<dbReference type="eggNOG" id="COG1846">
    <property type="taxonomic scope" value="Bacteria"/>
</dbReference>
<dbReference type="PANTHER" id="PTHR39515:SF2">
    <property type="entry name" value="HTH-TYPE TRANSCRIPTIONAL REGULATOR RV0880"/>
    <property type="match status" value="1"/>
</dbReference>
<evidence type="ECO:0000259" key="5">
    <source>
        <dbReference type="PROSITE" id="PS50995"/>
    </source>
</evidence>
<dbReference type="Gene3D" id="1.10.10.10">
    <property type="entry name" value="Winged helix-like DNA-binding domain superfamily/Winged helix DNA-binding domain"/>
    <property type="match status" value="1"/>
</dbReference>